<organism evidence="1">
    <name type="scientific">Oryza nivara</name>
    <name type="common">Indian wild rice</name>
    <name type="synonym">Oryza sativa f. spontanea</name>
    <dbReference type="NCBI Taxonomy" id="4536"/>
    <lineage>
        <taxon>Eukaryota</taxon>
        <taxon>Viridiplantae</taxon>
        <taxon>Streptophyta</taxon>
        <taxon>Embryophyta</taxon>
        <taxon>Tracheophyta</taxon>
        <taxon>Spermatophyta</taxon>
        <taxon>Magnoliopsida</taxon>
        <taxon>Liliopsida</taxon>
        <taxon>Poales</taxon>
        <taxon>Poaceae</taxon>
        <taxon>BOP clade</taxon>
        <taxon>Oryzoideae</taxon>
        <taxon>Oryzeae</taxon>
        <taxon>Oryzinae</taxon>
        <taxon>Oryza</taxon>
    </lineage>
</organism>
<sequence>MWLPATSSGVGRGRWDHRRRRFGARLLISGRYRPIPRKYHLLHGKNHMISDTLEVSPDTWYHPIPVRYQDLIPRKYHPLRGKNRMIPDRIPDMYHLIPVRYHDLIPHKYHSLRGKNRIIPDRYHLIPRKYHLIRGRNASYRSGIKPDT</sequence>
<name>A0A0E0II46_ORYNI</name>
<dbReference type="Proteomes" id="UP000006591">
    <property type="component" value="Chromosome 9"/>
</dbReference>
<dbReference type="Gramene" id="ONIVA09G06140.1">
    <property type="protein sequence ID" value="ONIVA09G06140.1"/>
    <property type="gene ID" value="ONIVA09G06140"/>
</dbReference>
<dbReference type="AlphaFoldDB" id="A0A0E0II46"/>
<reference evidence="1" key="2">
    <citation type="submission" date="2018-04" db="EMBL/GenBank/DDBJ databases">
        <title>OnivRS2 (Oryza nivara Reference Sequence Version 2).</title>
        <authorList>
            <person name="Zhang J."/>
            <person name="Kudrna D."/>
            <person name="Lee S."/>
            <person name="Talag J."/>
            <person name="Rajasekar S."/>
            <person name="Welchert J."/>
            <person name="Hsing Y.-I."/>
            <person name="Wing R.A."/>
        </authorList>
    </citation>
    <scope>NUCLEOTIDE SEQUENCE [LARGE SCALE GENOMIC DNA]</scope>
    <source>
        <strain evidence="1">SL10</strain>
    </source>
</reference>
<keyword evidence="2" id="KW-1185">Reference proteome</keyword>
<reference evidence="1" key="1">
    <citation type="submission" date="2015-04" db="UniProtKB">
        <authorList>
            <consortium name="EnsemblPlants"/>
        </authorList>
    </citation>
    <scope>IDENTIFICATION</scope>
    <source>
        <strain evidence="1">SL10</strain>
    </source>
</reference>
<evidence type="ECO:0000313" key="2">
    <source>
        <dbReference type="Proteomes" id="UP000006591"/>
    </source>
</evidence>
<dbReference type="EnsemblPlants" id="ONIVA09G06140.1">
    <property type="protein sequence ID" value="ONIVA09G06140.1"/>
    <property type="gene ID" value="ONIVA09G06140"/>
</dbReference>
<dbReference type="HOGENOM" id="CLU_1761734_0_0_1"/>
<protein>
    <submittedName>
        <fullName evidence="1">Uncharacterized protein</fullName>
    </submittedName>
</protein>
<accession>A0A0E0II46</accession>
<evidence type="ECO:0000313" key="1">
    <source>
        <dbReference type="EnsemblPlants" id="ONIVA09G06140.1"/>
    </source>
</evidence>
<proteinExistence type="predicted"/>